<dbReference type="SMART" id="SM00387">
    <property type="entry name" value="HATPase_c"/>
    <property type="match status" value="1"/>
</dbReference>
<accession>A0A8J2ULN4</accession>
<feature type="transmembrane region" description="Helical" evidence="5">
    <location>
        <begin position="219"/>
        <end position="239"/>
    </location>
</feature>
<evidence type="ECO:0000313" key="7">
    <source>
        <dbReference type="EMBL" id="GGC14139.1"/>
    </source>
</evidence>
<comment type="caution">
    <text evidence="7">The sequence shown here is derived from an EMBL/GenBank/DDBJ whole genome shotgun (WGS) entry which is preliminary data.</text>
</comment>
<dbReference type="Pfam" id="PF02518">
    <property type="entry name" value="HATPase_c"/>
    <property type="match status" value="1"/>
</dbReference>
<dbReference type="Gene3D" id="3.30.565.10">
    <property type="entry name" value="Histidine kinase-like ATPase, C-terminal domain"/>
    <property type="match status" value="1"/>
</dbReference>
<evidence type="ECO:0000313" key="8">
    <source>
        <dbReference type="Proteomes" id="UP000620266"/>
    </source>
</evidence>
<feature type="transmembrane region" description="Helical" evidence="5">
    <location>
        <begin position="129"/>
        <end position="151"/>
    </location>
</feature>
<keyword evidence="5" id="KW-0472">Membrane</keyword>
<feature type="transmembrane region" description="Helical" evidence="5">
    <location>
        <begin position="279"/>
        <end position="298"/>
    </location>
</feature>
<dbReference type="PANTHER" id="PTHR24421:SF58">
    <property type="entry name" value="SIGNAL TRANSDUCTION HISTIDINE-PROTEIN KINASE_PHOSPHATASE UHPB"/>
    <property type="match status" value="1"/>
</dbReference>
<feature type="transmembrane region" description="Helical" evidence="5">
    <location>
        <begin position="189"/>
        <end position="212"/>
    </location>
</feature>
<gene>
    <name evidence="7" type="ORF">GCM10007205_23720</name>
</gene>
<sequence>MPDTAMQRTPGAMAELQTQTTWYRFTLDPQLAKNKSELYFYLPRWQTVGQVALYGDDRLLWRSSGDPVWNGFNQPLWVALNAPELTTRPQVLLLRMDSVHGAGAGLSTAWIGTRSELGWRYQTRTALQVYLLLATGIAFLALGLFCLGVWYKRRHEHLYLLCFLASLCFAGRHLHYVTPLNTGLISAAWYGWMSVNAVNWLATVILIFNFRLCHRRYRWLERCMIASVVLHSVATLPLLESSEAIVSLSPYVYLLVLLFAIPACGFALYAAWRERENAGLLLALIALAGIPLGVHDLMLHGYRISVEHLYLLPLAQMGFFVVFACIILQRYLNGIEHLEQSRALLAQRLQQRETELAESYARLREVEQRDLLSRERQRLMQDMHDGLGGALVGMMRMVDRGDVQSAQLKTALQDSIDELRLTIDSLEPVGSDISVLLAGLRFRLQPRLDAAGIRLRWQPEALPPLPWLTPGHAMHLIRIVQEAVTNIVKHAGASEIVFATDADAMHARICISDNGDGFSGAAREDGGKGLHNMRYRADRLGATLRWQEAADGGCVRGTRFTVELPLARAGS</sequence>
<dbReference type="GO" id="GO:0016301">
    <property type="term" value="F:kinase activity"/>
    <property type="evidence" value="ECO:0007669"/>
    <property type="project" value="UniProtKB-KW"/>
</dbReference>
<dbReference type="PROSITE" id="PS50109">
    <property type="entry name" value="HIS_KIN"/>
    <property type="match status" value="1"/>
</dbReference>
<dbReference type="CDD" id="cd16917">
    <property type="entry name" value="HATPase_UhpB-NarQ-NarX-like"/>
    <property type="match status" value="1"/>
</dbReference>
<keyword evidence="8" id="KW-1185">Reference proteome</keyword>
<reference evidence="7" key="1">
    <citation type="journal article" date="2014" name="Int. J. Syst. Evol. Microbiol.">
        <title>Complete genome sequence of Corynebacterium casei LMG S-19264T (=DSM 44701T), isolated from a smear-ripened cheese.</title>
        <authorList>
            <consortium name="US DOE Joint Genome Institute (JGI-PGF)"/>
            <person name="Walter F."/>
            <person name="Albersmeier A."/>
            <person name="Kalinowski J."/>
            <person name="Ruckert C."/>
        </authorList>
    </citation>
    <scope>NUCLEOTIDE SEQUENCE</scope>
    <source>
        <strain evidence="7">CCM 7086</strain>
    </source>
</reference>
<feature type="transmembrane region" description="Helical" evidence="5">
    <location>
        <begin position="251"/>
        <end position="272"/>
    </location>
</feature>
<dbReference type="InterPro" id="IPR050482">
    <property type="entry name" value="Sensor_HK_TwoCompSys"/>
</dbReference>
<keyword evidence="3" id="KW-0902">Two-component regulatory system</keyword>
<organism evidence="7 8">
    <name type="scientific">Oxalicibacterium flavum</name>
    <dbReference type="NCBI Taxonomy" id="179467"/>
    <lineage>
        <taxon>Bacteria</taxon>
        <taxon>Pseudomonadati</taxon>
        <taxon>Pseudomonadota</taxon>
        <taxon>Betaproteobacteria</taxon>
        <taxon>Burkholderiales</taxon>
        <taxon>Oxalobacteraceae</taxon>
        <taxon>Oxalicibacterium</taxon>
    </lineage>
</organism>
<keyword evidence="5" id="KW-0812">Transmembrane</keyword>
<dbReference type="SUPFAM" id="SSF55874">
    <property type="entry name" value="ATPase domain of HSP90 chaperone/DNA topoisomerase II/histidine kinase"/>
    <property type="match status" value="1"/>
</dbReference>
<evidence type="ECO:0000256" key="5">
    <source>
        <dbReference type="SAM" id="Phobius"/>
    </source>
</evidence>
<dbReference type="EMBL" id="BMCG01000004">
    <property type="protein sequence ID" value="GGC14139.1"/>
    <property type="molecule type" value="Genomic_DNA"/>
</dbReference>
<keyword evidence="4" id="KW-0175">Coiled coil</keyword>
<dbReference type="InterPro" id="IPR003594">
    <property type="entry name" value="HATPase_dom"/>
</dbReference>
<evidence type="ECO:0000256" key="2">
    <source>
        <dbReference type="ARBA" id="ARBA00022777"/>
    </source>
</evidence>
<dbReference type="GO" id="GO:0000160">
    <property type="term" value="P:phosphorelay signal transduction system"/>
    <property type="evidence" value="ECO:0007669"/>
    <property type="project" value="UniProtKB-KW"/>
</dbReference>
<protein>
    <submittedName>
        <fullName evidence="7">Sensor histidine kinase</fullName>
    </submittedName>
</protein>
<evidence type="ECO:0000256" key="4">
    <source>
        <dbReference type="SAM" id="Coils"/>
    </source>
</evidence>
<dbReference type="Proteomes" id="UP000620266">
    <property type="component" value="Unassembled WGS sequence"/>
</dbReference>
<proteinExistence type="predicted"/>
<feature type="transmembrane region" description="Helical" evidence="5">
    <location>
        <begin position="310"/>
        <end position="332"/>
    </location>
</feature>
<evidence type="ECO:0000256" key="3">
    <source>
        <dbReference type="ARBA" id="ARBA00023012"/>
    </source>
</evidence>
<dbReference type="InterPro" id="IPR005467">
    <property type="entry name" value="His_kinase_dom"/>
</dbReference>
<dbReference type="InterPro" id="IPR036890">
    <property type="entry name" value="HATPase_C_sf"/>
</dbReference>
<keyword evidence="5" id="KW-1133">Transmembrane helix</keyword>
<dbReference type="PANTHER" id="PTHR24421">
    <property type="entry name" value="NITRATE/NITRITE SENSOR PROTEIN NARX-RELATED"/>
    <property type="match status" value="1"/>
</dbReference>
<keyword evidence="2 7" id="KW-0418">Kinase</keyword>
<feature type="domain" description="Histidine kinase" evidence="6">
    <location>
        <begin position="378"/>
        <end position="568"/>
    </location>
</feature>
<evidence type="ECO:0000256" key="1">
    <source>
        <dbReference type="ARBA" id="ARBA00022679"/>
    </source>
</evidence>
<feature type="coiled-coil region" evidence="4">
    <location>
        <begin position="335"/>
        <end position="369"/>
    </location>
</feature>
<name>A0A8J2ULN4_9BURK</name>
<evidence type="ECO:0000259" key="6">
    <source>
        <dbReference type="PROSITE" id="PS50109"/>
    </source>
</evidence>
<dbReference type="RefSeq" id="WP_188396451.1">
    <property type="nucleotide sequence ID" value="NZ_BMCG01000004.1"/>
</dbReference>
<keyword evidence="1" id="KW-0808">Transferase</keyword>
<dbReference type="AlphaFoldDB" id="A0A8J2ULN4"/>
<reference evidence="7" key="2">
    <citation type="submission" date="2020-09" db="EMBL/GenBank/DDBJ databases">
        <authorList>
            <person name="Sun Q."/>
            <person name="Sedlacek I."/>
        </authorList>
    </citation>
    <scope>NUCLEOTIDE SEQUENCE</scope>
    <source>
        <strain evidence="7">CCM 7086</strain>
    </source>
</reference>